<proteinExistence type="predicted"/>
<dbReference type="Gene3D" id="3.40.430.10">
    <property type="entry name" value="Dihydrofolate Reductase, subunit A"/>
    <property type="match status" value="1"/>
</dbReference>
<dbReference type="Pfam" id="PF01872">
    <property type="entry name" value="RibD_C"/>
    <property type="match status" value="1"/>
</dbReference>
<dbReference type="InterPro" id="IPR002734">
    <property type="entry name" value="RibDG_C"/>
</dbReference>
<evidence type="ECO:0000313" key="2">
    <source>
        <dbReference type="EMBL" id="MFC5139895.1"/>
    </source>
</evidence>
<sequence length="177" mass="19721">MRPLRYSINVTLDGCVDHREGTPSEQLHQHAAETIARADALIFGRRTYQMMEFWREEAAGPDPGPFARSIDVAKKYVVSGTLDDVDWNAELVRPDDLEATVRRLKDEPGEGLYCGGVQLPLALADLGLIDEYEFWVHPRLAGHGPTLFAGLAEPLALELVGRREFDGGVVAHRYVPR</sequence>
<accession>A0ABV9ZGP0</accession>
<evidence type="ECO:0000259" key="1">
    <source>
        <dbReference type="Pfam" id="PF01872"/>
    </source>
</evidence>
<name>A0ABV9ZGP0_9PSEU</name>
<dbReference type="SUPFAM" id="SSF53597">
    <property type="entry name" value="Dihydrofolate reductase-like"/>
    <property type="match status" value="1"/>
</dbReference>
<feature type="domain" description="Bacterial bifunctional deaminase-reductase C-terminal" evidence="1">
    <location>
        <begin position="5"/>
        <end position="170"/>
    </location>
</feature>
<evidence type="ECO:0000313" key="3">
    <source>
        <dbReference type="Proteomes" id="UP001596175"/>
    </source>
</evidence>
<gene>
    <name evidence="2" type="ORF">ACFPK1_16770</name>
</gene>
<keyword evidence="3" id="KW-1185">Reference proteome</keyword>
<organism evidence="2 3">
    <name type="scientific">Actinomycetospora rhizophila</name>
    <dbReference type="NCBI Taxonomy" id="1416876"/>
    <lineage>
        <taxon>Bacteria</taxon>
        <taxon>Bacillati</taxon>
        <taxon>Actinomycetota</taxon>
        <taxon>Actinomycetes</taxon>
        <taxon>Pseudonocardiales</taxon>
        <taxon>Pseudonocardiaceae</taxon>
        <taxon>Actinomycetospora</taxon>
    </lineage>
</organism>
<protein>
    <submittedName>
        <fullName evidence="2">Dihydrofolate reductase family protein</fullName>
    </submittedName>
</protein>
<comment type="caution">
    <text evidence="2">The sequence shown here is derived from an EMBL/GenBank/DDBJ whole genome shotgun (WGS) entry which is preliminary data.</text>
</comment>
<dbReference type="RefSeq" id="WP_378022075.1">
    <property type="nucleotide sequence ID" value="NZ_JBHSKG010000008.1"/>
</dbReference>
<dbReference type="EMBL" id="JBHSKG010000008">
    <property type="protein sequence ID" value="MFC5139895.1"/>
    <property type="molecule type" value="Genomic_DNA"/>
</dbReference>
<dbReference type="Proteomes" id="UP001596175">
    <property type="component" value="Unassembled WGS sequence"/>
</dbReference>
<dbReference type="InterPro" id="IPR024072">
    <property type="entry name" value="DHFR-like_dom_sf"/>
</dbReference>
<reference evidence="3" key="1">
    <citation type="journal article" date="2019" name="Int. J. Syst. Evol. Microbiol.">
        <title>The Global Catalogue of Microorganisms (GCM) 10K type strain sequencing project: providing services to taxonomists for standard genome sequencing and annotation.</title>
        <authorList>
            <consortium name="The Broad Institute Genomics Platform"/>
            <consortium name="The Broad Institute Genome Sequencing Center for Infectious Disease"/>
            <person name="Wu L."/>
            <person name="Ma J."/>
        </authorList>
    </citation>
    <scope>NUCLEOTIDE SEQUENCE [LARGE SCALE GENOMIC DNA]</scope>
    <source>
        <strain evidence="3">XZYJ18</strain>
    </source>
</reference>